<dbReference type="Pfam" id="PF02668">
    <property type="entry name" value="TauD"/>
    <property type="match status" value="1"/>
</dbReference>
<keyword evidence="5" id="KW-0223">Dioxygenase</keyword>
<dbReference type="InterPro" id="IPR003819">
    <property type="entry name" value="TauD/TfdA-like"/>
</dbReference>
<dbReference type="InterPro" id="IPR050411">
    <property type="entry name" value="AlphaKG_dependent_hydroxylases"/>
</dbReference>
<keyword evidence="3" id="KW-0045">Antibiotic biosynthesis</keyword>
<dbReference type="PANTHER" id="PTHR10696">
    <property type="entry name" value="GAMMA-BUTYROBETAINE HYDROXYLASE-RELATED"/>
    <property type="match status" value="1"/>
</dbReference>
<comment type="cofactor">
    <cofactor evidence="1">
        <name>Fe(2+)</name>
        <dbReference type="ChEBI" id="CHEBI:29033"/>
    </cofactor>
</comment>
<gene>
    <name evidence="5" type="ORF">FB547_1234</name>
</gene>
<dbReference type="OrthoDB" id="753054at2"/>
<comment type="caution">
    <text evidence="5">The sequence shown here is derived from an EMBL/GenBank/DDBJ whole genome shotgun (WGS) entry which is preliminary data.</text>
</comment>
<dbReference type="InterPro" id="IPR042098">
    <property type="entry name" value="TauD-like_sf"/>
</dbReference>
<dbReference type="PANTHER" id="PTHR10696:SF56">
    <property type="entry name" value="TAUD_TFDA-LIKE DOMAIN-CONTAINING PROTEIN"/>
    <property type="match status" value="1"/>
</dbReference>
<dbReference type="Gene3D" id="3.60.130.10">
    <property type="entry name" value="Clavaminate synthase-like"/>
    <property type="match status" value="1"/>
</dbReference>
<evidence type="ECO:0000259" key="4">
    <source>
        <dbReference type="Pfam" id="PF02668"/>
    </source>
</evidence>
<dbReference type="RefSeq" id="WP_145747705.1">
    <property type="nucleotide sequence ID" value="NZ_VIVL01000023.1"/>
</dbReference>
<feature type="domain" description="TauD/TfdA-like" evidence="4">
    <location>
        <begin position="62"/>
        <end position="312"/>
    </location>
</feature>
<dbReference type="Proteomes" id="UP000319722">
    <property type="component" value="Unassembled WGS sequence"/>
</dbReference>
<name>A0A561B3T8_9BURK</name>
<proteinExistence type="predicted"/>
<accession>A0A561B3T8</accession>
<evidence type="ECO:0000256" key="3">
    <source>
        <dbReference type="ARBA" id="ARBA00023194"/>
    </source>
</evidence>
<organism evidence="5 6">
    <name type="scientific">Variovorax beijingensis</name>
    <dbReference type="NCBI Taxonomy" id="2496117"/>
    <lineage>
        <taxon>Bacteria</taxon>
        <taxon>Pseudomonadati</taxon>
        <taxon>Pseudomonadota</taxon>
        <taxon>Betaproteobacteria</taxon>
        <taxon>Burkholderiales</taxon>
        <taxon>Comamonadaceae</taxon>
        <taxon>Variovorax</taxon>
    </lineage>
</organism>
<reference evidence="5 6" key="1">
    <citation type="submission" date="2019-06" db="EMBL/GenBank/DDBJ databases">
        <title>Sorghum-associated microbial communities from plants grown in Nebraska, USA.</title>
        <authorList>
            <person name="Schachtman D."/>
        </authorList>
    </citation>
    <scope>NUCLEOTIDE SEQUENCE [LARGE SCALE GENOMIC DNA]</scope>
    <source>
        <strain evidence="5 6">T529</strain>
    </source>
</reference>
<keyword evidence="2" id="KW-0560">Oxidoreductase</keyword>
<protein>
    <submittedName>
        <fullName evidence="5">Alpha-ketoglutarate-dependent taurine dioxygenase</fullName>
    </submittedName>
</protein>
<sequence length="381" mass="42366">MTAVPARTATGRDAAAWRATDLKRDMARWTLRFDDAERADLLQVLRAAHRPGRPLLAYRRSDFPFGAAALGRIRRAIDEVQHGLGVALVKGFPREGVTSEEFELLTWGVGLHFGVARPQDRMTRYINRVQDVGTVYRSPTGRGYSSNAELDFHVDGADMVLLSCYNQAPVGGDSMCASAIAAWRQLLAERPDLAGVLREPLPFSCQGEQAEGLPPFRLMPVYGELGNDVFCMWVRNRVEQGEKLPGAPGLTAAQREAMDLLDAIVRRPEFMYSMRLEPGDLQILSNFTALHSRTEFHDANAPEKKRLLFRLWLATPDSPRLPAGWGGFYESVDPGVVRGGTYGQHYGDDCRHFDAEQAQAMGMALAPAHCRPNFPHNQEMT</sequence>
<evidence type="ECO:0000256" key="1">
    <source>
        <dbReference type="ARBA" id="ARBA00001954"/>
    </source>
</evidence>
<dbReference type="GO" id="GO:0016706">
    <property type="term" value="F:2-oxoglutarate-dependent dioxygenase activity"/>
    <property type="evidence" value="ECO:0007669"/>
    <property type="project" value="UniProtKB-ARBA"/>
</dbReference>
<dbReference type="GO" id="GO:0017000">
    <property type="term" value="P:antibiotic biosynthetic process"/>
    <property type="evidence" value="ECO:0007669"/>
    <property type="project" value="UniProtKB-KW"/>
</dbReference>
<dbReference type="EMBL" id="VIVL01000023">
    <property type="protein sequence ID" value="TWD73504.1"/>
    <property type="molecule type" value="Genomic_DNA"/>
</dbReference>
<evidence type="ECO:0000313" key="5">
    <source>
        <dbReference type="EMBL" id="TWD73504.1"/>
    </source>
</evidence>
<evidence type="ECO:0000256" key="2">
    <source>
        <dbReference type="ARBA" id="ARBA00023002"/>
    </source>
</evidence>
<dbReference type="SUPFAM" id="SSF51197">
    <property type="entry name" value="Clavaminate synthase-like"/>
    <property type="match status" value="1"/>
</dbReference>
<evidence type="ECO:0000313" key="6">
    <source>
        <dbReference type="Proteomes" id="UP000319722"/>
    </source>
</evidence>
<dbReference type="AlphaFoldDB" id="A0A561B3T8"/>